<comment type="caution">
    <text evidence="14">The sequence shown here is derived from an EMBL/GenBank/DDBJ whole genome shotgun (WGS) entry which is preliminary data.</text>
</comment>
<accession>A0A2P6V7R1</accession>
<dbReference type="InterPro" id="IPR013083">
    <property type="entry name" value="Znf_RING/FYVE/PHD"/>
</dbReference>
<evidence type="ECO:0000259" key="13">
    <source>
        <dbReference type="PROSITE" id="PS51292"/>
    </source>
</evidence>
<evidence type="ECO:0000256" key="11">
    <source>
        <dbReference type="SAM" id="Phobius"/>
    </source>
</evidence>
<comment type="subcellular location">
    <subcellularLocation>
        <location evidence="10">Plastid</location>
        <location evidence="10">Chloroplast</location>
    </subcellularLocation>
</comment>
<dbReference type="OrthoDB" id="1885901at2759"/>
<gene>
    <name evidence="14" type="ORF">C2E20_6424</name>
</gene>
<keyword evidence="2 10" id="KW-0813">Transport</keyword>
<dbReference type="CDD" id="cd00207">
    <property type="entry name" value="fer2"/>
    <property type="match status" value="1"/>
</dbReference>
<dbReference type="InterPro" id="IPR012675">
    <property type="entry name" value="Beta-grasp_dom_sf"/>
</dbReference>
<evidence type="ECO:0000256" key="8">
    <source>
        <dbReference type="ARBA" id="ARBA00023004"/>
    </source>
</evidence>
<dbReference type="Pfam" id="PF12906">
    <property type="entry name" value="RINGv"/>
    <property type="match status" value="1"/>
</dbReference>
<dbReference type="SUPFAM" id="SSF57850">
    <property type="entry name" value="RING/U-box"/>
    <property type="match status" value="1"/>
</dbReference>
<dbReference type="FunFam" id="3.10.20.30:FF:000014">
    <property type="entry name" value="Ferredoxin"/>
    <property type="match status" value="1"/>
</dbReference>
<keyword evidence="15" id="KW-1185">Reference proteome</keyword>
<dbReference type="Gene3D" id="3.30.40.10">
    <property type="entry name" value="Zinc/RING finger domain, C3HC4 (zinc finger)"/>
    <property type="match status" value="1"/>
</dbReference>
<keyword evidence="6" id="KW-0862">Zinc</keyword>
<dbReference type="PROSITE" id="PS00197">
    <property type="entry name" value="2FE2S_FER_1"/>
    <property type="match status" value="1"/>
</dbReference>
<dbReference type="SUPFAM" id="SSF54292">
    <property type="entry name" value="2Fe-2S ferredoxin-like"/>
    <property type="match status" value="1"/>
</dbReference>
<dbReference type="InterPro" id="IPR001041">
    <property type="entry name" value="2Fe-2S_ferredoxin-type"/>
</dbReference>
<dbReference type="InterPro" id="IPR006058">
    <property type="entry name" value="2Fe2S_fd_BS"/>
</dbReference>
<dbReference type="GO" id="GO:0022900">
    <property type="term" value="P:electron transport chain"/>
    <property type="evidence" value="ECO:0007669"/>
    <property type="project" value="InterPro"/>
</dbReference>
<dbReference type="STRING" id="554055.A0A2P6V7R1"/>
<feature type="domain" description="RING-CH-type" evidence="13">
    <location>
        <begin position="132"/>
        <end position="200"/>
    </location>
</feature>
<dbReference type="AlphaFoldDB" id="A0A2P6V7R1"/>
<evidence type="ECO:0000256" key="4">
    <source>
        <dbReference type="ARBA" id="ARBA00022723"/>
    </source>
</evidence>
<name>A0A2P6V7R1_9CHLO</name>
<evidence type="ECO:0000256" key="2">
    <source>
        <dbReference type="ARBA" id="ARBA00022448"/>
    </source>
</evidence>
<evidence type="ECO:0000313" key="15">
    <source>
        <dbReference type="Proteomes" id="UP000239649"/>
    </source>
</evidence>
<comment type="function">
    <text evidence="10">Ferredoxins are iron-sulfur proteins that transfer electrons in a wide variety of metabolic reactions.</text>
</comment>
<keyword evidence="7 10" id="KW-0249">Electron transport</keyword>
<dbReference type="Pfam" id="PF00111">
    <property type="entry name" value="Fer2"/>
    <property type="match status" value="1"/>
</dbReference>
<comment type="cofactor">
    <cofactor evidence="10">
        <name>[2Fe-2S] cluster</name>
        <dbReference type="ChEBI" id="CHEBI:190135"/>
    </cofactor>
    <text evidence="10">Binds 1 [2Fe-2S] cluster.</text>
</comment>
<keyword evidence="8 10" id="KW-0408">Iron</keyword>
<evidence type="ECO:0000256" key="1">
    <source>
        <dbReference type="ARBA" id="ARBA00007874"/>
    </source>
</evidence>
<dbReference type="PROSITE" id="PS51085">
    <property type="entry name" value="2FE2S_FER_2"/>
    <property type="match status" value="1"/>
</dbReference>
<protein>
    <recommendedName>
        <fullName evidence="10">Ferredoxin</fullName>
    </recommendedName>
</protein>
<evidence type="ECO:0000256" key="6">
    <source>
        <dbReference type="ARBA" id="ARBA00022833"/>
    </source>
</evidence>
<keyword evidence="9 10" id="KW-0411">Iron-sulfur</keyword>
<dbReference type="GO" id="GO:0051537">
    <property type="term" value="F:2 iron, 2 sulfur cluster binding"/>
    <property type="evidence" value="ECO:0007669"/>
    <property type="project" value="UniProtKB-KW"/>
</dbReference>
<dbReference type="InterPro" id="IPR011016">
    <property type="entry name" value="Znf_RING-CH"/>
</dbReference>
<evidence type="ECO:0000256" key="7">
    <source>
        <dbReference type="ARBA" id="ARBA00022982"/>
    </source>
</evidence>
<dbReference type="GO" id="GO:0009055">
    <property type="term" value="F:electron transfer activity"/>
    <property type="evidence" value="ECO:0007669"/>
    <property type="project" value="InterPro"/>
</dbReference>
<evidence type="ECO:0000256" key="10">
    <source>
        <dbReference type="RuleBase" id="RU364001"/>
    </source>
</evidence>
<keyword evidence="5" id="KW-0863">Zinc-finger</keyword>
<comment type="similarity">
    <text evidence="1 10">Belongs to the 2Fe2S plant-type ferredoxin family.</text>
</comment>
<proteinExistence type="inferred from homology"/>
<keyword evidence="11" id="KW-1133">Transmembrane helix</keyword>
<dbReference type="GO" id="GO:0008270">
    <property type="term" value="F:zinc ion binding"/>
    <property type="evidence" value="ECO:0007669"/>
    <property type="project" value="UniProtKB-KW"/>
</dbReference>
<dbReference type="InterPro" id="IPR010241">
    <property type="entry name" value="Fd_pln"/>
</dbReference>
<dbReference type="CDD" id="cd16495">
    <property type="entry name" value="RING_CH-C4HC3_MARCH"/>
    <property type="match status" value="1"/>
</dbReference>
<keyword evidence="10" id="KW-0934">Plastid</keyword>
<dbReference type="Gene3D" id="3.10.20.30">
    <property type="match status" value="1"/>
</dbReference>
<dbReference type="PANTHER" id="PTHR43112">
    <property type="entry name" value="FERREDOXIN"/>
    <property type="match status" value="1"/>
</dbReference>
<evidence type="ECO:0000256" key="9">
    <source>
        <dbReference type="ARBA" id="ARBA00023014"/>
    </source>
</evidence>
<feature type="transmembrane region" description="Helical" evidence="11">
    <location>
        <begin position="312"/>
        <end position="332"/>
    </location>
</feature>
<sequence>MVCGARVGRPAATFAKARPQARTGRTSVTVQAFKVTLKTPSGEQVIECAEDTYILDAAEEAGVDLPYSCRAGACSSCAGKVESGTIDQSDQSFLDDDQMGKGFVLTCVAYPTSDCTISTHQEESLRPVARSMVPAEAPRCRICWEGDEEGNPLVAPCACAGSMRHVHRACLTAWQQQLRATKGVAACRRCDVCRARWARAHQPTLGPTDWRQMLRDVCRSVPWHAVLECWRFSVLAVGTVQGMRAGVEGFRSGMRWAAAATRPNLDLLARLIPEMALAAGTVPPLKMPMAFCLAAFVTGLATQMALVSMACAYASSLAGFVSGVASGLLATVQLGGGMLRQGTLAAHKLACIALHGAAQLNRVAAPVMLGLLRTLALSRLFA</sequence>
<keyword evidence="10" id="KW-0150">Chloroplast</keyword>
<evidence type="ECO:0000313" key="14">
    <source>
        <dbReference type="EMBL" id="PSC70124.1"/>
    </source>
</evidence>
<dbReference type="NCBIfam" id="TIGR02008">
    <property type="entry name" value="fdx_plant"/>
    <property type="match status" value="1"/>
</dbReference>
<feature type="domain" description="2Fe-2S ferredoxin-type" evidence="12">
    <location>
        <begin position="33"/>
        <end position="123"/>
    </location>
</feature>
<dbReference type="SMART" id="SM00744">
    <property type="entry name" value="RINGv"/>
    <property type="match status" value="1"/>
</dbReference>
<evidence type="ECO:0000259" key="12">
    <source>
        <dbReference type="PROSITE" id="PS51085"/>
    </source>
</evidence>
<dbReference type="GO" id="GO:0009507">
    <property type="term" value="C:chloroplast"/>
    <property type="evidence" value="ECO:0007669"/>
    <property type="project" value="UniProtKB-SubCell"/>
</dbReference>
<dbReference type="PROSITE" id="PS51292">
    <property type="entry name" value="ZF_RING_CH"/>
    <property type="match status" value="1"/>
</dbReference>
<evidence type="ECO:0000256" key="3">
    <source>
        <dbReference type="ARBA" id="ARBA00022714"/>
    </source>
</evidence>
<keyword evidence="11" id="KW-0472">Membrane</keyword>
<dbReference type="InterPro" id="IPR036010">
    <property type="entry name" value="2Fe-2S_ferredoxin-like_sf"/>
</dbReference>
<dbReference type="Proteomes" id="UP000239649">
    <property type="component" value="Unassembled WGS sequence"/>
</dbReference>
<evidence type="ECO:0000256" key="5">
    <source>
        <dbReference type="ARBA" id="ARBA00022771"/>
    </source>
</evidence>
<organism evidence="14 15">
    <name type="scientific">Micractinium conductrix</name>
    <dbReference type="NCBI Taxonomy" id="554055"/>
    <lineage>
        <taxon>Eukaryota</taxon>
        <taxon>Viridiplantae</taxon>
        <taxon>Chlorophyta</taxon>
        <taxon>core chlorophytes</taxon>
        <taxon>Trebouxiophyceae</taxon>
        <taxon>Chlorellales</taxon>
        <taxon>Chlorellaceae</taxon>
        <taxon>Chlorella clade</taxon>
        <taxon>Micractinium</taxon>
    </lineage>
</organism>
<dbReference type="PANTHER" id="PTHR43112:SF3">
    <property type="entry name" value="FERREDOXIN-2, CHLOROPLASTIC"/>
    <property type="match status" value="1"/>
</dbReference>
<keyword evidence="4 10" id="KW-0479">Metal-binding</keyword>
<keyword evidence="3 10" id="KW-0001">2Fe-2S</keyword>
<reference evidence="14 15" key="1">
    <citation type="journal article" date="2018" name="Plant J.">
        <title>Genome sequences of Chlorella sorokiniana UTEX 1602 and Micractinium conductrix SAG 241.80: implications to maltose excretion by a green alga.</title>
        <authorList>
            <person name="Arriola M.B."/>
            <person name="Velmurugan N."/>
            <person name="Zhang Y."/>
            <person name="Plunkett M.H."/>
            <person name="Hondzo H."/>
            <person name="Barney B.M."/>
        </authorList>
    </citation>
    <scope>NUCLEOTIDE SEQUENCE [LARGE SCALE GENOMIC DNA]</scope>
    <source>
        <strain evidence="14 15">SAG 241.80</strain>
    </source>
</reference>
<dbReference type="EMBL" id="LHPF02000022">
    <property type="protein sequence ID" value="PSC70124.1"/>
    <property type="molecule type" value="Genomic_DNA"/>
</dbReference>
<keyword evidence="11" id="KW-0812">Transmembrane</keyword>